<dbReference type="AlphaFoldDB" id="A0A834LJ25"/>
<comment type="cofactor">
    <cofactor evidence="1">
        <name>Mg(2+)</name>
        <dbReference type="ChEBI" id="CHEBI:18420"/>
    </cofactor>
</comment>
<evidence type="ECO:0000259" key="4">
    <source>
        <dbReference type="Pfam" id="PF03936"/>
    </source>
</evidence>
<dbReference type="InterPro" id="IPR008949">
    <property type="entry name" value="Isoprenoid_synthase_dom_sf"/>
</dbReference>
<dbReference type="PANTHER" id="PTHR31225:SF221">
    <property type="entry name" value="(-)-GERMACRENE D SYNTHASE"/>
    <property type="match status" value="1"/>
</dbReference>
<evidence type="ECO:0000256" key="2">
    <source>
        <dbReference type="ARBA" id="ARBA00022723"/>
    </source>
</evidence>
<dbReference type="EMBL" id="WJXA01000006">
    <property type="protein sequence ID" value="KAF7141507.1"/>
    <property type="molecule type" value="Genomic_DNA"/>
</dbReference>
<name>A0A834LJ25_RHOSS</name>
<organism evidence="5 6">
    <name type="scientific">Rhododendron simsii</name>
    <name type="common">Sims's rhododendron</name>
    <dbReference type="NCBI Taxonomy" id="118357"/>
    <lineage>
        <taxon>Eukaryota</taxon>
        <taxon>Viridiplantae</taxon>
        <taxon>Streptophyta</taxon>
        <taxon>Embryophyta</taxon>
        <taxon>Tracheophyta</taxon>
        <taxon>Spermatophyta</taxon>
        <taxon>Magnoliopsida</taxon>
        <taxon>eudicotyledons</taxon>
        <taxon>Gunneridae</taxon>
        <taxon>Pentapetalae</taxon>
        <taxon>asterids</taxon>
        <taxon>Ericales</taxon>
        <taxon>Ericaceae</taxon>
        <taxon>Ericoideae</taxon>
        <taxon>Rhodoreae</taxon>
        <taxon>Rhododendron</taxon>
    </lineage>
</organism>
<evidence type="ECO:0000313" key="6">
    <source>
        <dbReference type="Proteomes" id="UP000626092"/>
    </source>
</evidence>
<keyword evidence="6" id="KW-1185">Reference proteome</keyword>
<dbReference type="SUPFAM" id="SSF48576">
    <property type="entry name" value="Terpenoid synthases"/>
    <property type="match status" value="1"/>
</dbReference>
<dbReference type="GO" id="GO:0010333">
    <property type="term" value="F:terpene synthase activity"/>
    <property type="evidence" value="ECO:0007669"/>
    <property type="project" value="InterPro"/>
</dbReference>
<dbReference type="GO" id="GO:0016114">
    <property type="term" value="P:terpenoid biosynthetic process"/>
    <property type="evidence" value="ECO:0007669"/>
    <property type="project" value="InterPro"/>
</dbReference>
<protein>
    <recommendedName>
        <fullName evidence="4">Terpene synthase metal-binding domain-containing protein</fullName>
    </recommendedName>
</protein>
<accession>A0A834LJ25</accession>
<dbReference type="GO" id="GO:0000287">
    <property type="term" value="F:magnesium ion binding"/>
    <property type="evidence" value="ECO:0007669"/>
    <property type="project" value="InterPro"/>
</dbReference>
<dbReference type="OrthoDB" id="1877784at2759"/>
<gene>
    <name evidence="5" type="ORF">RHSIM_Rhsim06G0194700</name>
</gene>
<keyword evidence="2" id="KW-0479">Metal-binding</keyword>
<reference evidence="5" key="1">
    <citation type="submission" date="2019-11" db="EMBL/GenBank/DDBJ databases">
        <authorList>
            <person name="Liu Y."/>
            <person name="Hou J."/>
            <person name="Li T.-Q."/>
            <person name="Guan C.-H."/>
            <person name="Wu X."/>
            <person name="Wu H.-Z."/>
            <person name="Ling F."/>
            <person name="Zhang R."/>
            <person name="Shi X.-G."/>
            <person name="Ren J.-P."/>
            <person name="Chen E.-F."/>
            <person name="Sun J.-M."/>
        </authorList>
    </citation>
    <scope>NUCLEOTIDE SEQUENCE</scope>
    <source>
        <strain evidence="5">Adult_tree_wgs_1</strain>
        <tissue evidence="5">Leaves</tissue>
    </source>
</reference>
<feature type="domain" description="Terpene synthase metal-binding" evidence="4">
    <location>
        <begin position="8"/>
        <end position="212"/>
    </location>
</feature>
<dbReference type="InterPro" id="IPR050148">
    <property type="entry name" value="Terpene_synthase-like"/>
</dbReference>
<comment type="caution">
    <text evidence="5">The sequence shown here is derived from an EMBL/GenBank/DDBJ whole genome shotgun (WGS) entry which is preliminary data.</text>
</comment>
<evidence type="ECO:0000256" key="1">
    <source>
        <dbReference type="ARBA" id="ARBA00001946"/>
    </source>
</evidence>
<proteinExistence type="predicted"/>
<keyword evidence="3" id="KW-0456">Lyase</keyword>
<dbReference type="Pfam" id="PF03936">
    <property type="entry name" value="Terpene_synth_C"/>
    <property type="match status" value="1"/>
</dbReference>
<sequence length="315" mass="35365">MVWVRWWKDLDVAGKLPFARDRLVEMYFWILGVYEPHYILAIRNLTKVMCLTSIIDDMYDASNATIEELVLFNDAIQRWKVSALDQLPDYMKLVYQTVLDTFNIIEDEMAKQGRSYGVEYAKSALKDLVGVYCKEAKCYHEGYVPSMDEHWPVALLSCGYQAVSTMSFTGMGELATKEAFDWVSSNPLIVQGSSVICRLIDDVVGHKNKRELRQVGRNQHLLAHHNNWAILGSLSAASVSRLGGIEQRVSGYSKDRMIVHDTAVLGCPNMSQMTIDSVRTMGADAIVNTYPAGSRDVVNAYKTVGIAAFGPIWDS</sequence>
<dbReference type="Gene3D" id="1.10.600.10">
    <property type="entry name" value="Farnesyl Diphosphate Synthase"/>
    <property type="match status" value="1"/>
</dbReference>
<evidence type="ECO:0000256" key="3">
    <source>
        <dbReference type="ARBA" id="ARBA00023239"/>
    </source>
</evidence>
<evidence type="ECO:0000313" key="5">
    <source>
        <dbReference type="EMBL" id="KAF7141507.1"/>
    </source>
</evidence>
<dbReference type="PANTHER" id="PTHR31225">
    <property type="entry name" value="OS04G0344100 PROTEIN-RELATED"/>
    <property type="match status" value="1"/>
</dbReference>
<dbReference type="InterPro" id="IPR005630">
    <property type="entry name" value="Terpene_synthase_metal-bd"/>
</dbReference>
<dbReference type="Proteomes" id="UP000626092">
    <property type="component" value="Unassembled WGS sequence"/>
</dbReference>